<dbReference type="EMBL" id="LJCR01001060">
    <property type="protein sequence ID" value="KPV51119.1"/>
    <property type="molecule type" value="Genomic_DNA"/>
</dbReference>
<organism evidence="1 2">
    <name type="scientific">Kouleothrix aurantiaca</name>
    <dbReference type="NCBI Taxonomy" id="186479"/>
    <lineage>
        <taxon>Bacteria</taxon>
        <taxon>Bacillati</taxon>
        <taxon>Chloroflexota</taxon>
        <taxon>Chloroflexia</taxon>
        <taxon>Chloroflexales</taxon>
        <taxon>Roseiflexineae</taxon>
        <taxon>Roseiflexaceae</taxon>
        <taxon>Kouleothrix</taxon>
    </lineage>
</organism>
<sequence>MLAWSAIEALLRAIANEESVPVTRNNPGQLTKSLFTYGVLDKEQYQILEKAFQARNSIVHGYKDHQSLASTLQKMLLVADQLLQQHIAL</sequence>
<name>A0A0P9CXQ2_9CHLR</name>
<dbReference type="Proteomes" id="UP000050509">
    <property type="component" value="Unassembled WGS sequence"/>
</dbReference>
<comment type="caution">
    <text evidence="1">The sequence shown here is derived from an EMBL/GenBank/DDBJ whole genome shotgun (WGS) entry which is preliminary data.</text>
</comment>
<evidence type="ECO:0000313" key="2">
    <source>
        <dbReference type="Proteomes" id="UP000050509"/>
    </source>
</evidence>
<evidence type="ECO:0000313" key="1">
    <source>
        <dbReference type="EMBL" id="KPV51119.1"/>
    </source>
</evidence>
<gene>
    <name evidence="1" type="ORF">SE17_23030</name>
</gene>
<reference evidence="1 2" key="1">
    <citation type="submission" date="2015-09" db="EMBL/GenBank/DDBJ databases">
        <title>Draft genome sequence of Kouleothrix aurantiaca JCM 19913.</title>
        <authorList>
            <person name="Hemp J."/>
        </authorList>
    </citation>
    <scope>NUCLEOTIDE SEQUENCE [LARGE SCALE GENOMIC DNA]</scope>
    <source>
        <strain evidence="1 2">COM-B</strain>
    </source>
</reference>
<proteinExistence type="predicted"/>
<protein>
    <submittedName>
        <fullName evidence="1">Uncharacterized protein</fullName>
    </submittedName>
</protein>
<keyword evidence="2" id="KW-1185">Reference proteome</keyword>
<dbReference type="AlphaFoldDB" id="A0A0P9CXQ2"/>
<accession>A0A0P9CXQ2</accession>